<feature type="signal peptide" evidence="1">
    <location>
        <begin position="1"/>
        <end position="20"/>
    </location>
</feature>
<dbReference type="PROSITE" id="PS51257">
    <property type="entry name" value="PROKAR_LIPOPROTEIN"/>
    <property type="match status" value="1"/>
</dbReference>
<keyword evidence="1" id="KW-0732">Signal</keyword>
<gene>
    <name evidence="2" type="ORF">D3Y59_02600</name>
</gene>
<evidence type="ECO:0000313" key="2">
    <source>
        <dbReference type="EMBL" id="AYA36044.1"/>
    </source>
</evidence>
<dbReference type="KEGG" id="hyh:D3Y59_02600"/>
<sequence length="238" mass="25903">MNRVFLPLVLVALACAPALAQSRAGLTAPTNADIIDSQLAKGKGSAARSTTTGSPFLFAHWASGQVVSTSLGPRRALLKYDLAQNRLLVRRPAGDSAEVMLAQLTEFTLRDSARGEQYTFRLYPNIRAPKPALRATFWDVRYDAGRTALLRHRTRAVFHRGNSPSLAGTTGAAWHDMSAYYLKLPDNTLAPVRLSGRSVLEALGPTHAPALQAYVAQQRLKLTDEADVAKLLAYYDSL</sequence>
<keyword evidence="3" id="KW-1185">Reference proteome</keyword>
<dbReference type="AlphaFoldDB" id="A0A3B7QW62"/>
<evidence type="ECO:0000256" key="1">
    <source>
        <dbReference type="SAM" id="SignalP"/>
    </source>
</evidence>
<dbReference type="RefSeq" id="WP_119443631.1">
    <property type="nucleotide sequence ID" value="NZ_CP032317.1"/>
</dbReference>
<proteinExistence type="predicted"/>
<dbReference type="Proteomes" id="UP000262802">
    <property type="component" value="Chromosome"/>
</dbReference>
<reference evidence="2 3" key="1">
    <citation type="submission" date="2018-09" db="EMBL/GenBank/DDBJ databases">
        <title>Hymenobacter medium sp. nov., isolated from R2A medium.</title>
        <authorList>
            <person name="Yingchao G."/>
        </authorList>
    </citation>
    <scope>NUCLEOTIDE SEQUENCE [LARGE SCALE GENOMIC DNA]</scope>
    <source>
        <strain evidence="3">sh-6</strain>
    </source>
</reference>
<evidence type="ECO:0000313" key="3">
    <source>
        <dbReference type="Proteomes" id="UP000262802"/>
    </source>
</evidence>
<name>A0A3B7QW62_9BACT</name>
<dbReference type="OrthoDB" id="879001at2"/>
<organism evidence="2 3">
    <name type="scientific">Hymenobacter oligotrophus</name>
    <dbReference type="NCBI Taxonomy" id="2319843"/>
    <lineage>
        <taxon>Bacteria</taxon>
        <taxon>Pseudomonadati</taxon>
        <taxon>Bacteroidota</taxon>
        <taxon>Cytophagia</taxon>
        <taxon>Cytophagales</taxon>
        <taxon>Hymenobacteraceae</taxon>
        <taxon>Hymenobacter</taxon>
    </lineage>
</organism>
<feature type="chain" id="PRO_5017561272" evidence="1">
    <location>
        <begin position="21"/>
        <end position="238"/>
    </location>
</feature>
<dbReference type="EMBL" id="CP032317">
    <property type="protein sequence ID" value="AYA36044.1"/>
    <property type="molecule type" value="Genomic_DNA"/>
</dbReference>
<protein>
    <submittedName>
        <fullName evidence="2">Uncharacterized protein</fullName>
    </submittedName>
</protein>
<accession>A0A3B7QW62</accession>